<dbReference type="NCBIfam" id="TIGR01549">
    <property type="entry name" value="HAD-SF-IA-v1"/>
    <property type="match status" value="1"/>
</dbReference>
<dbReference type="InterPro" id="IPR051540">
    <property type="entry name" value="S-2-haloacid_dehalogenase"/>
</dbReference>
<dbReference type="SFLD" id="SFLDS00003">
    <property type="entry name" value="Haloacid_Dehalogenase"/>
    <property type="match status" value="1"/>
</dbReference>
<dbReference type="InterPro" id="IPR036412">
    <property type="entry name" value="HAD-like_sf"/>
</dbReference>
<dbReference type="AlphaFoldDB" id="A0A6B0YXK1"/>
<dbReference type="InterPro" id="IPR023214">
    <property type="entry name" value="HAD_sf"/>
</dbReference>
<dbReference type="InterPro" id="IPR006328">
    <property type="entry name" value="2-HAD"/>
</dbReference>
<dbReference type="NCBIfam" id="TIGR01493">
    <property type="entry name" value="HAD-SF-IA-v2"/>
    <property type="match status" value="1"/>
</dbReference>
<dbReference type="InterPro" id="IPR006439">
    <property type="entry name" value="HAD-SF_hydro_IA"/>
</dbReference>
<dbReference type="NCBIfam" id="TIGR01428">
    <property type="entry name" value="HAD_type_II"/>
    <property type="match status" value="1"/>
</dbReference>
<dbReference type="PANTHER" id="PTHR43316">
    <property type="entry name" value="HYDROLASE, HALOACID DELAHOGENASE-RELATED"/>
    <property type="match status" value="1"/>
</dbReference>
<dbReference type="GO" id="GO:0019120">
    <property type="term" value="F:hydrolase activity, acting on acid halide bonds, in C-halide compounds"/>
    <property type="evidence" value="ECO:0007669"/>
    <property type="project" value="InterPro"/>
</dbReference>
<dbReference type="EMBL" id="VXRG01000100">
    <property type="protein sequence ID" value="MXY94128.1"/>
    <property type="molecule type" value="Genomic_DNA"/>
</dbReference>
<dbReference type="InterPro" id="IPR023198">
    <property type="entry name" value="PGP-like_dom2"/>
</dbReference>
<dbReference type="Gene3D" id="3.40.50.1000">
    <property type="entry name" value="HAD superfamily/HAD-like"/>
    <property type="match status" value="1"/>
</dbReference>
<dbReference type="Pfam" id="PF00702">
    <property type="entry name" value="Hydrolase"/>
    <property type="match status" value="1"/>
</dbReference>
<dbReference type="PRINTS" id="PR00413">
    <property type="entry name" value="HADHALOGNASE"/>
</dbReference>
<sequence length="231" mass="26072">MGPTDGAVALTFDLFGTILDLGGSLKPAITELLERDAPGRSPDAFWDQWRTRQRLEQYQDTIMMMGHAGYLETVRRALHYVLRMNELEPTEQRIQELMAAWQWLSPFPEVVPALERLHDRYRLVVLSNGDPHYLDHLVENRVPYPFDDVISATGNGAFKPHPGVYRRAAHLLGLEVHQCLMVSANAFDCVGARACGFQAAYVDRYEMPVEDSPFQPALTVADFTQLADALL</sequence>
<organism evidence="3">
    <name type="scientific">Caldilineaceae bacterium SB0664_bin_27</name>
    <dbReference type="NCBI Taxonomy" id="2605260"/>
    <lineage>
        <taxon>Bacteria</taxon>
        <taxon>Bacillati</taxon>
        <taxon>Chloroflexota</taxon>
        <taxon>Caldilineae</taxon>
        <taxon>Caldilineales</taxon>
        <taxon>Caldilineaceae</taxon>
    </lineage>
</organism>
<dbReference type="PANTHER" id="PTHR43316:SF3">
    <property type="entry name" value="HALOACID DEHALOGENASE, TYPE II (AFU_ORTHOLOGUE AFUA_2G07750)-RELATED"/>
    <property type="match status" value="1"/>
</dbReference>
<gene>
    <name evidence="3" type="ORF">F4Y42_11865</name>
</gene>
<reference evidence="3" key="1">
    <citation type="submission" date="2019-09" db="EMBL/GenBank/DDBJ databases">
        <title>Characterisation of the sponge microbiome using genome-centric metagenomics.</title>
        <authorList>
            <person name="Engelberts J.P."/>
            <person name="Robbins S.J."/>
            <person name="De Goeij J.M."/>
            <person name="Aranda M."/>
            <person name="Bell S.C."/>
            <person name="Webster N.S."/>
        </authorList>
    </citation>
    <scope>NUCLEOTIDE SEQUENCE</scope>
    <source>
        <strain evidence="3">SB0664_bin_27</strain>
    </source>
</reference>
<evidence type="ECO:0000256" key="2">
    <source>
        <dbReference type="ARBA" id="ARBA00022801"/>
    </source>
</evidence>
<evidence type="ECO:0000256" key="1">
    <source>
        <dbReference type="ARBA" id="ARBA00008106"/>
    </source>
</evidence>
<accession>A0A6B0YXK1</accession>
<name>A0A6B0YXK1_9CHLR</name>
<comment type="caution">
    <text evidence="3">The sequence shown here is derived from an EMBL/GenBank/DDBJ whole genome shotgun (WGS) entry which is preliminary data.</text>
</comment>
<keyword evidence="2" id="KW-0378">Hydrolase</keyword>
<dbReference type="Gene3D" id="1.10.150.240">
    <property type="entry name" value="Putative phosphatase, domain 2"/>
    <property type="match status" value="1"/>
</dbReference>
<dbReference type="SFLD" id="SFLDG01129">
    <property type="entry name" value="C1.5:_HAD__Beta-PGM__Phosphata"/>
    <property type="match status" value="1"/>
</dbReference>
<protein>
    <submittedName>
        <fullName evidence="3">Haloacid dehalogenase type II</fullName>
    </submittedName>
</protein>
<dbReference type="SUPFAM" id="SSF56784">
    <property type="entry name" value="HAD-like"/>
    <property type="match status" value="1"/>
</dbReference>
<comment type="similarity">
    <text evidence="1">Belongs to the HAD-like hydrolase superfamily. S-2-haloalkanoic acid dehalogenase family.</text>
</comment>
<proteinExistence type="inferred from homology"/>
<evidence type="ECO:0000313" key="3">
    <source>
        <dbReference type="EMBL" id="MXY94128.1"/>
    </source>
</evidence>